<keyword evidence="1" id="KW-0472">Membrane</keyword>
<feature type="transmembrane region" description="Helical" evidence="1">
    <location>
        <begin position="66"/>
        <end position="84"/>
    </location>
</feature>
<comment type="caution">
    <text evidence="3">The sequence shown here is derived from an EMBL/GenBank/DDBJ whole genome shotgun (WGS) entry which is preliminary data.</text>
</comment>
<keyword evidence="1" id="KW-1133">Transmembrane helix</keyword>
<evidence type="ECO:0000259" key="2">
    <source>
        <dbReference type="Pfam" id="PF04471"/>
    </source>
</evidence>
<reference evidence="3" key="1">
    <citation type="submission" date="2020-05" db="EMBL/GenBank/DDBJ databases">
        <authorList>
            <person name="Delgado-Blas J."/>
        </authorList>
    </citation>
    <scope>NUCLEOTIDE SEQUENCE</scope>
    <source>
        <strain evidence="3">BB1454</strain>
    </source>
</reference>
<evidence type="ECO:0000256" key="1">
    <source>
        <dbReference type="SAM" id="Phobius"/>
    </source>
</evidence>
<accession>A0AA35D712</accession>
<feature type="domain" description="Restriction endonuclease type IV Mrr" evidence="2">
    <location>
        <begin position="104"/>
        <end position="209"/>
    </location>
</feature>
<evidence type="ECO:0000313" key="4">
    <source>
        <dbReference type="Proteomes" id="UP000834458"/>
    </source>
</evidence>
<dbReference type="EMBL" id="CAHPSC010000020">
    <property type="protein sequence ID" value="CAB5686580.1"/>
    <property type="molecule type" value="Genomic_DNA"/>
</dbReference>
<dbReference type="InterPro" id="IPR007560">
    <property type="entry name" value="Restrct_endonuc_IV_Mrr"/>
</dbReference>
<dbReference type="InterPro" id="IPR011335">
    <property type="entry name" value="Restrct_endonuc-II-like"/>
</dbReference>
<dbReference type="Proteomes" id="UP000834458">
    <property type="component" value="Unassembled WGS sequence"/>
</dbReference>
<organism evidence="3 4">
    <name type="scientific">Comamonas aquatica</name>
    <dbReference type="NCBI Taxonomy" id="225991"/>
    <lineage>
        <taxon>Bacteria</taxon>
        <taxon>Pseudomonadati</taxon>
        <taxon>Pseudomonadota</taxon>
        <taxon>Betaproteobacteria</taxon>
        <taxon>Burkholderiales</taxon>
        <taxon>Comamonadaceae</taxon>
        <taxon>Comamonas</taxon>
    </lineage>
</organism>
<dbReference type="GO" id="GO:0004519">
    <property type="term" value="F:endonuclease activity"/>
    <property type="evidence" value="ECO:0007669"/>
    <property type="project" value="InterPro"/>
</dbReference>
<keyword evidence="1" id="KW-0812">Transmembrane</keyword>
<evidence type="ECO:0000313" key="3">
    <source>
        <dbReference type="EMBL" id="CAB5686580.1"/>
    </source>
</evidence>
<proteinExistence type="predicted"/>
<dbReference type="Pfam" id="PF04471">
    <property type="entry name" value="Mrr_cat"/>
    <property type="match status" value="1"/>
</dbReference>
<protein>
    <recommendedName>
        <fullName evidence="2">Restriction endonuclease type IV Mrr domain-containing protein</fullName>
    </recommendedName>
</protein>
<dbReference type="SUPFAM" id="SSF52980">
    <property type="entry name" value="Restriction endonuclease-like"/>
    <property type="match status" value="1"/>
</dbReference>
<dbReference type="GO" id="GO:0003677">
    <property type="term" value="F:DNA binding"/>
    <property type="evidence" value="ECO:0007669"/>
    <property type="project" value="InterPro"/>
</dbReference>
<dbReference type="AlphaFoldDB" id="A0AA35D712"/>
<name>A0AA35D712_9BURK</name>
<gene>
    <name evidence="3" type="ORF">GHA_01738</name>
</gene>
<dbReference type="GO" id="GO:0009307">
    <property type="term" value="P:DNA restriction-modification system"/>
    <property type="evidence" value="ECO:0007669"/>
    <property type="project" value="InterPro"/>
</dbReference>
<sequence>MGSGLLFLGRTGARFPPFERSAAMKFKMAENSLFAILLRSRWWVSFTVGAGWALLAAALVPQPYKMVAILGSLPFWALGFVAFVRQYDQPTPAQQRALLESAAQQNWNEFAQHLERAWATEGYSVARSKDAAADFVLQRNGKTTLVLAKRWKAGTHGVEPLRALHQAMPAHNAQECAYVCIAPLQDTAQRFADAQHIAILQGLTLATLLQKPLMAQP</sequence>
<feature type="transmembrane region" description="Helical" evidence="1">
    <location>
        <begin position="42"/>
        <end position="60"/>
    </location>
</feature>